<evidence type="ECO:0000256" key="5">
    <source>
        <dbReference type="ARBA" id="ARBA00022840"/>
    </source>
</evidence>
<dbReference type="InterPro" id="IPR027417">
    <property type="entry name" value="P-loop_NTPase"/>
</dbReference>
<sequence length="332" mass="38292">IWHGKYQILPEKELDERTLDGLTEKFVRHLPDILEKSKLSSVEKLPYMTMMRASLDLEERLEILISIPDRQKIEKQLDDETKEEIKKQQEEYYLREKQKAIERKLKKKGTYGSNEMRKYLEKIEKENYPDNVKKEINDLNFARQKLDEKHYGLVEIKEKIIEYLAAQQKANKTLGQVVCLVGPPGVGKTSLAASIAEATGRNFVSISVGGIRDVAEIQGHRRTYIGAMPGRIVQAMKKAQVINPCFLIDEVDKISADYRGDPAYALLEALDPNQNKKFIDNYLGEEVPYNLSEVMFICTANDERELPLPLLDRMEVVRLSSYTEIEKFHIAK</sequence>
<dbReference type="SUPFAM" id="SSF52540">
    <property type="entry name" value="P-loop containing nucleoside triphosphate hydrolases"/>
    <property type="match status" value="1"/>
</dbReference>
<dbReference type="Proteomes" id="UP000789508">
    <property type="component" value="Unassembled WGS sequence"/>
</dbReference>
<feature type="domain" description="AAA+ ATPase" evidence="8">
    <location>
        <begin position="174"/>
        <end position="321"/>
    </location>
</feature>
<dbReference type="InterPro" id="IPR027065">
    <property type="entry name" value="Lon_Prtase"/>
</dbReference>
<dbReference type="FunFam" id="3.40.50.300:FF:000021">
    <property type="entry name" value="Lon protease homolog"/>
    <property type="match status" value="1"/>
</dbReference>
<evidence type="ECO:0000256" key="2">
    <source>
        <dbReference type="ARBA" id="ARBA00022741"/>
    </source>
</evidence>
<dbReference type="GO" id="GO:0004252">
    <property type="term" value="F:serine-type endopeptidase activity"/>
    <property type="evidence" value="ECO:0007669"/>
    <property type="project" value="UniProtKB-EC"/>
</dbReference>
<keyword evidence="1" id="KW-0645">Protease</keyword>
<keyword evidence="10" id="KW-1185">Reference proteome</keyword>
<accession>A0A9N9NMU4</accession>
<dbReference type="Gene3D" id="3.40.50.300">
    <property type="entry name" value="P-loop containing nucleotide triphosphate hydrolases"/>
    <property type="match status" value="1"/>
</dbReference>
<organism evidence="9 10">
    <name type="scientific">Ambispora leptoticha</name>
    <dbReference type="NCBI Taxonomy" id="144679"/>
    <lineage>
        <taxon>Eukaryota</taxon>
        <taxon>Fungi</taxon>
        <taxon>Fungi incertae sedis</taxon>
        <taxon>Mucoromycota</taxon>
        <taxon>Glomeromycotina</taxon>
        <taxon>Glomeromycetes</taxon>
        <taxon>Archaeosporales</taxon>
        <taxon>Ambisporaceae</taxon>
        <taxon>Ambispora</taxon>
    </lineage>
</organism>
<dbReference type="InterPro" id="IPR003593">
    <property type="entry name" value="AAA+_ATPase"/>
</dbReference>
<dbReference type="PANTHER" id="PTHR43718">
    <property type="entry name" value="LON PROTEASE"/>
    <property type="match status" value="1"/>
</dbReference>
<dbReference type="InterPro" id="IPR003959">
    <property type="entry name" value="ATPase_AAA_core"/>
</dbReference>
<gene>
    <name evidence="9" type="ORF">ALEPTO_LOCUS13101</name>
</gene>
<dbReference type="EC" id="3.4.21.53" evidence="7"/>
<dbReference type="AlphaFoldDB" id="A0A9N9NMU4"/>
<dbReference type="CDD" id="cd19500">
    <property type="entry name" value="RecA-like_Lon"/>
    <property type="match status" value="1"/>
</dbReference>
<dbReference type="OrthoDB" id="2411602at2759"/>
<keyword evidence="5" id="KW-0067">ATP-binding</keyword>
<evidence type="ECO:0000259" key="8">
    <source>
        <dbReference type="SMART" id="SM00382"/>
    </source>
</evidence>
<comment type="catalytic activity">
    <reaction evidence="6">
        <text>Hydrolysis of proteins in presence of ATP.</text>
        <dbReference type="EC" id="3.4.21.53"/>
    </reaction>
</comment>
<dbReference type="GO" id="GO:0004176">
    <property type="term" value="F:ATP-dependent peptidase activity"/>
    <property type="evidence" value="ECO:0007669"/>
    <property type="project" value="InterPro"/>
</dbReference>
<reference evidence="9" key="1">
    <citation type="submission" date="2021-06" db="EMBL/GenBank/DDBJ databases">
        <authorList>
            <person name="Kallberg Y."/>
            <person name="Tangrot J."/>
            <person name="Rosling A."/>
        </authorList>
    </citation>
    <scope>NUCLEOTIDE SEQUENCE</scope>
    <source>
        <strain evidence="9">FL130A</strain>
    </source>
</reference>
<feature type="non-terminal residue" evidence="9">
    <location>
        <position position="1"/>
    </location>
</feature>
<protein>
    <recommendedName>
        <fullName evidence="7">endopeptidase La</fullName>
        <ecNumber evidence="7">3.4.21.53</ecNumber>
    </recommendedName>
</protein>
<dbReference type="GO" id="GO:0016887">
    <property type="term" value="F:ATP hydrolysis activity"/>
    <property type="evidence" value="ECO:0007669"/>
    <property type="project" value="InterPro"/>
</dbReference>
<evidence type="ECO:0000256" key="6">
    <source>
        <dbReference type="ARBA" id="ARBA00050665"/>
    </source>
</evidence>
<keyword evidence="2" id="KW-0547">Nucleotide-binding</keyword>
<evidence type="ECO:0000256" key="7">
    <source>
        <dbReference type="ARBA" id="ARBA00066743"/>
    </source>
</evidence>
<evidence type="ECO:0000256" key="4">
    <source>
        <dbReference type="ARBA" id="ARBA00022825"/>
    </source>
</evidence>
<dbReference type="Gene3D" id="1.20.58.1480">
    <property type="match status" value="1"/>
</dbReference>
<keyword evidence="3" id="KW-0378">Hydrolase</keyword>
<dbReference type="Pfam" id="PF00004">
    <property type="entry name" value="AAA"/>
    <property type="match status" value="1"/>
</dbReference>
<dbReference type="EMBL" id="CAJVPS010037285">
    <property type="protein sequence ID" value="CAG8744998.1"/>
    <property type="molecule type" value="Genomic_DNA"/>
</dbReference>
<keyword evidence="4" id="KW-0720">Serine protease</keyword>
<dbReference type="PANTHER" id="PTHR43718:SF2">
    <property type="entry name" value="LON PROTEASE HOMOLOG, MITOCHONDRIAL"/>
    <property type="match status" value="1"/>
</dbReference>
<dbReference type="SMART" id="SM00382">
    <property type="entry name" value="AAA"/>
    <property type="match status" value="1"/>
</dbReference>
<dbReference type="GO" id="GO:0005524">
    <property type="term" value="F:ATP binding"/>
    <property type="evidence" value="ECO:0007669"/>
    <property type="project" value="UniProtKB-KW"/>
</dbReference>
<dbReference type="GO" id="GO:0006515">
    <property type="term" value="P:protein quality control for misfolded or incompletely synthesized proteins"/>
    <property type="evidence" value="ECO:0007669"/>
    <property type="project" value="TreeGrafter"/>
</dbReference>
<feature type="non-terminal residue" evidence="9">
    <location>
        <position position="332"/>
    </location>
</feature>
<evidence type="ECO:0000313" key="9">
    <source>
        <dbReference type="EMBL" id="CAG8744998.1"/>
    </source>
</evidence>
<evidence type="ECO:0000256" key="3">
    <source>
        <dbReference type="ARBA" id="ARBA00022801"/>
    </source>
</evidence>
<evidence type="ECO:0000313" key="10">
    <source>
        <dbReference type="Proteomes" id="UP000789508"/>
    </source>
</evidence>
<comment type="caution">
    <text evidence="9">The sequence shown here is derived from an EMBL/GenBank/DDBJ whole genome shotgun (WGS) entry which is preliminary data.</text>
</comment>
<name>A0A9N9NMU4_9GLOM</name>
<proteinExistence type="predicted"/>
<evidence type="ECO:0000256" key="1">
    <source>
        <dbReference type="ARBA" id="ARBA00022670"/>
    </source>
</evidence>